<organism evidence="2 3">
    <name type="scientific">Paenibacillus whitsoniae</name>
    <dbReference type="NCBI Taxonomy" id="2496558"/>
    <lineage>
        <taxon>Bacteria</taxon>
        <taxon>Bacillati</taxon>
        <taxon>Bacillota</taxon>
        <taxon>Bacilli</taxon>
        <taxon>Bacillales</taxon>
        <taxon>Paenibacillaceae</taxon>
        <taxon>Paenibacillus</taxon>
    </lineage>
</organism>
<protein>
    <recommendedName>
        <fullName evidence="4">Zf-HC2 domain-containing protein</fullName>
    </recommendedName>
</protein>
<keyword evidence="3" id="KW-1185">Reference proteome</keyword>
<feature type="transmembrane region" description="Helical" evidence="1">
    <location>
        <begin position="87"/>
        <end position="106"/>
    </location>
</feature>
<evidence type="ECO:0000313" key="3">
    <source>
        <dbReference type="Proteomes" id="UP000276128"/>
    </source>
</evidence>
<evidence type="ECO:0008006" key="4">
    <source>
        <dbReference type="Google" id="ProtNLM"/>
    </source>
</evidence>
<evidence type="ECO:0000313" key="2">
    <source>
        <dbReference type="EMBL" id="RTE09005.1"/>
    </source>
</evidence>
<sequence>MTAPWHEHDHFEETAWRQYVTDTLPASQRAAMEQHLYRCEACLLLYMACIEQTEELPVLEPADPQAYLSDILARTTGTKRSWYRSTLLHYGIAAAATLVLVASGFFHGLAQELGSIGAAHPASQPRPAGQYSGPPLSSQLVDRTFQWLDTLHNTDNRQGGSQP</sequence>
<proteinExistence type="predicted"/>
<dbReference type="OrthoDB" id="1955013at2"/>
<accession>A0A430JDC6</accession>
<evidence type="ECO:0000256" key="1">
    <source>
        <dbReference type="SAM" id="Phobius"/>
    </source>
</evidence>
<dbReference type="EMBL" id="RXHU01000041">
    <property type="protein sequence ID" value="RTE09005.1"/>
    <property type="molecule type" value="Genomic_DNA"/>
</dbReference>
<keyword evidence="1" id="KW-0812">Transmembrane</keyword>
<keyword evidence="1" id="KW-1133">Transmembrane helix</keyword>
<keyword evidence="1" id="KW-0472">Membrane</keyword>
<gene>
    <name evidence="2" type="ORF">EJQ19_14665</name>
</gene>
<name>A0A430JDC6_9BACL</name>
<dbReference type="Gene3D" id="1.10.10.1320">
    <property type="entry name" value="Anti-sigma factor, zinc-finger domain"/>
    <property type="match status" value="1"/>
</dbReference>
<dbReference type="InterPro" id="IPR041916">
    <property type="entry name" value="Anti_sigma_zinc_sf"/>
</dbReference>
<dbReference type="AlphaFoldDB" id="A0A430JDC6"/>
<dbReference type="Proteomes" id="UP000276128">
    <property type="component" value="Unassembled WGS sequence"/>
</dbReference>
<dbReference type="RefSeq" id="WP_126141980.1">
    <property type="nucleotide sequence ID" value="NZ_RXHU01000041.1"/>
</dbReference>
<reference evidence="2 3" key="1">
    <citation type="submission" date="2018-12" db="EMBL/GenBank/DDBJ databases">
        <title>Bacillus ochoae sp. nov., Paenibacillus whitsoniae sp. nov., Paenibacillus spiritus sp. nov. Isolated from the Mars Exploration Rover during spacecraft assembly.</title>
        <authorList>
            <person name="Seuylemezian A."/>
            <person name="Vaishampayan P."/>
        </authorList>
    </citation>
    <scope>NUCLEOTIDE SEQUENCE [LARGE SCALE GENOMIC DNA]</scope>
    <source>
        <strain evidence="2 3">MER 54</strain>
    </source>
</reference>
<comment type="caution">
    <text evidence="2">The sequence shown here is derived from an EMBL/GenBank/DDBJ whole genome shotgun (WGS) entry which is preliminary data.</text>
</comment>